<name>A0A7S0PZR2_9EUKA</name>
<feature type="compositionally biased region" description="Low complexity" evidence="1">
    <location>
        <begin position="33"/>
        <end position="47"/>
    </location>
</feature>
<reference evidence="2" key="1">
    <citation type="submission" date="2021-01" db="EMBL/GenBank/DDBJ databases">
        <authorList>
            <person name="Corre E."/>
            <person name="Pelletier E."/>
            <person name="Niang G."/>
            <person name="Scheremetjew M."/>
            <person name="Finn R."/>
            <person name="Kale V."/>
            <person name="Holt S."/>
            <person name="Cochrane G."/>
            <person name="Meng A."/>
            <person name="Brown T."/>
            <person name="Cohen L."/>
        </authorList>
    </citation>
    <scope>NUCLEOTIDE SEQUENCE</scope>
    <source>
        <strain evidence="2">PLY182g</strain>
    </source>
</reference>
<feature type="region of interest" description="Disordered" evidence="1">
    <location>
        <begin position="160"/>
        <end position="208"/>
    </location>
</feature>
<accession>A0A7S0PZR2</accession>
<feature type="compositionally biased region" description="Polar residues" evidence="1">
    <location>
        <begin position="179"/>
        <end position="193"/>
    </location>
</feature>
<gene>
    <name evidence="2" type="ORF">CPEL01642_LOCUS11318</name>
</gene>
<sequence length="335" mass="35180">MPSVAPSKEPQAASRSKATATKRVTADVPRSVAASAGATAGAPSAPAQSLSHPAAASAREAGRHPSASVPTQPPAASLPLVNSQPVGEPWRATASSEKDVGWETSKGKSRRRSKSQAAQQAATPLSTQPNQYSLTQLKAGLPADGPTLEKGQWGRILSTSNCDEARSDETIPLNEDDWSSSSASEQEQRLSTDSSKVTTRVSSSRRKRAMAKVVNQHLSAQLLPADKGASEKPQPNASIATQWMSAMGATCVSTKFGQLLKLPLTHLLVQSVFVVLALLVLCAMPTQMLPPTVPQLEALHWLEIPLGVALAVKLPELSNVVQSICTPMPSLTRAA</sequence>
<proteinExistence type="predicted"/>
<evidence type="ECO:0000256" key="1">
    <source>
        <dbReference type="SAM" id="MobiDB-lite"/>
    </source>
</evidence>
<feature type="region of interest" description="Disordered" evidence="1">
    <location>
        <begin position="1"/>
        <end position="133"/>
    </location>
</feature>
<evidence type="ECO:0000313" key="2">
    <source>
        <dbReference type="EMBL" id="CAD8607941.1"/>
    </source>
</evidence>
<protein>
    <submittedName>
        <fullName evidence="2">Uncharacterized protein</fullName>
    </submittedName>
</protein>
<dbReference type="AlphaFoldDB" id="A0A7S0PZR2"/>
<dbReference type="EMBL" id="HBEY01023785">
    <property type="protein sequence ID" value="CAD8607941.1"/>
    <property type="molecule type" value="Transcribed_RNA"/>
</dbReference>
<feature type="compositionally biased region" description="Polar residues" evidence="1">
    <location>
        <begin position="123"/>
        <end position="133"/>
    </location>
</feature>
<organism evidence="2">
    <name type="scientific">Coccolithus braarudii</name>
    <dbReference type="NCBI Taxonomy" id="221442"/>
    <lineage>
        <taxon>Eukaryota</taxon>
        <taxon>Haptista</taxon>
        <taxon>Haptophyta</taxon>
        <taxon>Prymnesiophyceae</taxon>
        <taxon>Coccolithales</taxon>
        <taxon>Coccolithaceae</taxon>
        <taxon>Coccolithus</taxon>
    </lineage>
</organism>